<evidence type="ECO:0000313" key="2">
    <source>
        <dbReference type="Proteomes" id="UP000005408"/>
    </source>
</evidence>
<dbReference type="Proteomes" id="UP000005408">
    <property type="component" value="Unassembled WGS sequence"/>
</dbReference>
<protein>
    <submittedName>
        <fullName evidence="1">Uncharacterized protein</fullName>
    </submittedName>
</protein>
<reference evidence="1" key="1">
    <citation type="submission" date="2022-08" db="UniProtKB">
        <authorList>
            <consortium name="EnsemblMetazoa"/>
        </authorList>
    </citation>
    <scope>IDENTIFICATION</scope>
    <source>
        <strain evidence="1">05x7-T-G4-1.051#20</strain>
    </source>
</reference>
<dbReference type="AlphaFoldDB" id="A0A8W8MDZ4"/>
<dbReference type="EnsemblMetazoa" id="G32546.1">
    <property type="protein sequence ID" value="G32546.1:cds"/>
    <property type="gene ID" value="G32546"/>
</dbReference>
<proteinExistence type="predicted"/>
<accession>A0A8W8MDZ4</accession>
<name>A0A8W8MDZ4_MAGGI</name>
<keyword evidence="2" id="KW-1185">Reference proteome</keyword>
<sequence length="470" mass="53548">MDFQKSKGCTFGFVSGRKFFAVRGMATADIQESDAGRPWEYKSQPKDHPLVKELFSRHHDYPEMPVPFSVGLVSMDTSGASSDLKTEETNIDISPQKFTLSGNVHSVEDIRYVIPSVLDNAMYIVISVYNNLEGTPNTLFYTIKTLDGYQAVSITNLIRKSVFDKFISVTLCGSDLAARAVNFNRPLFSDDVYCSVTSDEDYKTYYVRIDKECMCFFTDQFQRSPILTLLFWKESDDFVVERVCMTNDTREIKLECTGATVKVKDQRNVDEIRSVIANNSSRPKLVFHDYQTLLGHLSGSRDEPLRETRGGPHSIQTRYRTEHQEWGPSTFEGPSTSGFFQDKDEFEEIIDSLRTAETQCSQMGPEMSETTSLNWIVAESDIQQIQEAGLFPESVLQSAGLDPNDSAHFRRCLESLEDEMMKKQRYDVALSHCRGMKEIFAANTTSGSLRRLLKESDLDILKMVYFRSWL</sequence>
<organism evidence="1 2">
    <name type="scientific">Magallana gigas</name>
    <name type="common">Pacific oyster</name>
    <name type="synonym">Crassostrea gigas</name>
    <dbReference type="NCBI Taxonomy" id="29159"/>
    <lineage>
        <taxon>Eukaryota</taxon>
        <taxon>Metazoa</taxon>
        <taxon>Spiralia</taxon>
        <taxon>Lophotrochozoa</taxon>
        <taxon>Mollusca</taxon>
        <taxon>Bivalvia</taxon>
        <taxon>Autobranchia</taxon>
        <taxon>Pteriomorphia</taxon>
        <taxon>Ostreida</taxon>
        <taxon>Ostreoidea</taxon>
        <taxon>Ostreidae</taxon>
        <taxon>Magallana</taxon>
    </lineage>
</organism>
<evidence type="ECO:0000313" key="1">
    <source>
        <dbReference type="EnsemblMetazoa" id="G32546.1:cds"/>
    </source>
</evidence>